<evidence type="ECO:0008006" key="6">
    <source>
        <dbReference type="Google" id="ProtNLM"/>
    </source>
</evidence>
<dbReference type="PANTHER" id="PTHR12673:SF159">
    <property type="entry name" value="LD03170P"/>
    <property type="match status" value="1"/>
</dbReference>
<dbReference type="Gene3D" id="1.20.900.10">
    <property type="entry name" value="Dbl homology (DH) domain"/>
    <property type="match status" value="1"/>
</dbReference>
<dbReference type="EMBL" id="HBKP01003861">
    <property type="protein sequence ID" value="CAE2204810.1"/>
    <property type="molecule type" value="Transcribed_RNA"/>
</dbReference>
<evidence type="ECO:0000259" key="4">
    <source>
        <dbReference type="PROSITE" id="PS50010"/>
    </source>
</evidence>
<name>A0A7S4M713_9EUKA</name>
<dbReference type="PROSITE" id="PS50010">
    <property type="entry name" value="DH_2"/>
    <property type="match status" value="1"/>
</dbReference>
<accession>A0A7S4M713</accession>
<dbReference type="Pfam" id="PF22697">
    <property type="entry name" value="SOS1_NGEF_PH"/>
    <property type="match status" value="1"/>
</dbReference>
<reference evidence="5" key="1">
    <citation type="submission" date="2021-01" db="EMBL/GenBank/DDBJ databases">
        <authorList>
            <person name="Corre E."/>
            <person name="Pelletier E."/>
            <person name="Niang G."/>
            <person name="Scheremetjew M."/>
            <person name="Finn R."/>
            <person name="Kale V."/>
            <person name="Holt S."/>
            <person name="Cochrane G."/>
            <person name="Meng A."/>
            <person name="Brown T."/>
            <person name="Cohen L."/>
        </authorList>
    </citation>
    <scope>NUCLEOTIDE SEQUENCE</scope>
    <source>
        <strain evidence="5">DIVA3 518/3/11/1/6</strain>
    </source>
</reference>
<evidence type="ECO:0000259" key="3">
    <source>
        <dbReference type="PROSITE" id="PS50003"/>
    </source>
</evidence>
<dbReference type="Gene3D" id="2.30.29.30">
    <property type="entry name" value="Pleckstrin-homology domain (PH domain)/Phosphotyrosine-binding domain (PTB)"/>
    <property type="match status" value="1"/>
</dbReference>
<sequence length="513" mass="57352">MYSPTIEGRGRGRGRGTGRGAPPRGKRGARGTPPGRHSSYTPSNRGGTALRGRPGFNDDTQAGTQGRPLPTVGRGSLSSSSPVRPNSASIPRPQVNIPQNGARTLPKFGEVNHSNPDEPTPPPRSPRVSPRISNLPKLPYRAPDPNAAPTGGATPAPPAGGEPAKEVDPEKEKRRAELRHKCLEEIYQTEKDYIDDLETLINVFIFPMRAMAILDDKSLYNVFSNVEVLINCNKEMLTQLENTIQTTNAGDDVTIGDVFTQLADYFKMYKVFCANQQTSLTTVELLIKKHPQFKKKLEVCHTDARCRGLFLQSFLIKPIQRVCKYPLLLRELIRYTPEDHPDWEPLQSAFSKINSVVADINEAQRQAEGLQRILDLQKMIDGVESLVAPGRNYVKEGELSFYKSQKSKSPEKRHVFFFTDLIVLTNRKGEKKFEHKLSVDLDSCKLVVLADSSHIKNAFELQTGNKSKKCILCGESAEQSNQWIKEIRGLIKSYQKKKLREIEEARKKGLTPL</sequence>
<keyword evidence="1" id="KW-0344">Guanine-nucleotide releasing factor</keyword>
<organism evidence="5">
    <name type="scientific">Vannella robusta</name>
    <dbReference type="NCBI Taxonomy" id="1487602"/>
    <lineage>
        <taxon>Eukaryota</taxon>
        <taxon>Amoebozoa</taxon>
        <taxon>Discosea</taxon>
        <taxon>Flabellinia</taxon>
        <taxon>Vannellidae</taxon>
        <taxon>Vannella</taxon>
    </lineage>
</organism>
<dbReference type="InterPro" id="IPR000219">
    <property type="entry name" value="DH_dom"/>
</dbReference>
<dbReference type="InterPro" id="IPR035899">
    <property type="entry name" value="DBL_dom_sf"/>
</dbReference>
<evidence type="ECO:0000256" key="1">
    <source>
        <dbReference type="ARBA" id="ARBA00022658"/>
    </source>
</evidence>
<proteinExistence type="predicted"/>
<evidence type="ECO:0000256" key="2">
    <source>
        <dbReference type="SAM" id="MobiDB-lite"/>
    </source>
</evidence>
<gene>
    <name evidence="5" type="ORF">VSP0166_LOCUS2796</name>
</gene>
<dbReference type="AlphaFoldDB" id="A0A7S4M713"/>
<feature type="domain" description="DH" evidence="4">
    <location>
        <begin position="178"/>
        <end position="363"/>
    </location>
</feature>
<dbReference type="SUPFAM" id="SSF48065">
    <property type="entry name" value="DBL homology domain (DH-domain)"/>
    <property type="match status" value="1"/>
</dbReference>
<dbReference type="SMART" id="SM00325">
    <property type="entry name" value="RhoGEF"/>
    <property type="match status" value="1"/>
</dbReference>
<dbReference type="PANTHER" id="PTHR12673">
    <property type="entry name" value="FACIOGENITAL DYSPLASIA PROTEIN"/>
    <property type="match status" value="1"/>
</dbReference>
<dbReference type="InterPro" id="IPR051092">
    <property type="entry name" value="FYVE_RhoGEF_PH"/>
</dbReference>
<feature type="compositionally biased region" description="Low complexity" evidence="2">
    <location>
        <begin position="72"/>
        <end position="89"/>
    </location>
</feature>
<feature type="domain" description="PH" evidence="3">
    <location>
        <begin position="392"/>
        <end position="492"/>
    </location>
</feature>
<dbReference type="InterPro" id="IPR055251">
    <property type="entry name" value="SOS1_NGEF_PH"/>
</dbReference>
<dbReference type="InterPro" id="IPR011993">
    <property type="entry name" value="PH-like_dom_sf"/>
</dbReference>
<feature type="compositionally biased region" description="Basic and acidic residues" evidence="2">
    <location>
        <begin position="163"/>
        <end position="173"/>
    </location>
</feature>
<dbReference type="GO" id="GO:0005737">
    <property type="term" value="C:cytoplasm"/>
    <property type="evidence" value="ECO:0007669"/>
    <property type="project" value="TreeGrafter"/>
</dbReference>
<dbReference type="SUPFAM" id="SSF50729">
    <property type="entry name" value="PH domain-like"/>
    <property type="match status" value="1"/>
</dbReference>
<protein>
    <recommendedName>
        <fullName evidence="6">DH domain-containing protein</fullName>
    </recommendedName>
</protein>
<dbReference type="PROSITE" id="PS50003">
    <property type="entry name" value="PH_DOMAIN"/>
    <property type="match status" value="1"/>
</dbReference>
<dbReference type="InterPro" id="IPR001331">
    <property type="entry name" value="GDS_CDC24_CS"/>
</dbReference>
<dbReference type="GO" id="GO:0005085">
    <property type="term" value="F:guanyl-nucleotide exchange factor activity"/>
    <property type="evidence" value="ECO:0007669"/>
    <property type="project" value="UniProtKB-KW"/>
</dbReference>
<dbReference type="Pfam" id="PF00621">
    <property type="entry name" value="RhoGEF"/>
    <property type="match status" value="1"/>
</dbReference>
<feature type="compositionally biased region" description="Low complexity" evidence="2">
    <location>
        <begin position="143"/>
        <end position="154"/>
    </location>
</feature>
<evidence type="ECO:0000313" key="5">
    <source>
        <dbReference type="EMBL" id="CAE2204810.1"/>
    </source>
</evidence>
<feature type="region of interest" description="Disordered" evidence="2">
    <location>
        <begin position="1"/>
        <end position="173"/>
    </location>
</feature>
<dbReference type="GO" id="GO:0035556">
    <property type="term" value="P:intracellular signal transduction"/>
    <property type="evidence" value="ECO:0007669"/>
    <property type="project" value="InterPro"/>
</dbReference>
<dbReference type="InterPro" id="IPR001849">
    <property type="entry name" value="PH_domain"/>
</dbReference>
<dbReference type="PROSITE" id="PS00741">
    <property type="entry name" value="DH_1"/>
    <property type="match status" value="1"/>
</dbReference>
<dbReference type="CDD" id="cd00160">
    <property type="entry name" value="RhoGEF"/>
    <property type="match status" value="1"/>
</dbReference>
<dbReference type="SMART" id="SM00233">
    <property type="entry name" value="PH"/>
    <property type="match status" value="1"/>
</dbReference>